<evidence type="ECO:0000313" key="1">
    <source>
        <dbReference type="EMBL" id="KAI3677993.1"/>
    </source>
</evidence>
<dbReference type="Proteomes" id="UP001055879">
    <property type="component" value="Linkage Group LG14"/>
</dbReference>
<keyword evidence="2" id="KW-1185">Reference proteome</keyword>
<dbReference type="EMBL" id="CM042060">
    <property type="protein sequence ID" value="KAI3677993.1"/>
    <property type="molecule type" value="Genomic_DNA"/>
</dbReference>
<protein>
    <submittedName>
        <fullName evidence="1">Uncharacterized protein</fullName>
    </submittedName>
</protein>
<accession>A0ACB8Y313</accession>
<organism evidence="1 2">
    <name type="scientific">Arctium lappa</name>
    <name type="common">Greater burdock</name>
    <name type="synonym">Lappa major</name>
    <dbReference type="NCBI Taxonomy" id="4217"/>
    <lineage>
        <taxon>Eukaryota</taxon>
        <taxon>Viridiplantae</taxon>
        <taxon>Streptophyta</taxon>
        <taxon>Embryophyta</taxon>
        <taxon>Tracheophyta</taxon>
        <taxon>Spermatophyta</taxon>
        <taxon>Magnoliopsida</taxon>
        <taxon>eudicotyledons</taxon>
        <taxon>Gunneridae</taxon>
        <taxon>Pentapetalae</taxon>
        <taxon>asterids</taxon>
        <taxon>campanulids</taxon>
        <taxon>Asterales</taxon>
        <taxon>Asteraceae</taxon>
        <taxon>Carduoideae</taxon>
        <taxon>Cardueae</taxon>
        <taxon>Arctiinae</taxon>
        <taxon>Arctium</taxon>
    </lineage>
</organism>
<sequence>MEIVNRSNIGGGFWEGHHRDKKCRFKGGTNVGDVEGEDVLMQDSVVAANAILYEVVGVAAVGLSFSAFMAEFCLAKFGSFRLRPWP</sequence>
<gene>
    <name evidence="1" type="ORF">L6452_37270</name>
</gene>
<reference evidence="2" key="1">
    <citation type="journal article" date="2022" name="Mol. Ecol. Resour.">
        <title>The genomes of chicory, endive, great burdock and yacon provide insights into Asteraceae palaeo-polyploidization history and plant inulin production.</title>
        <authorList>
            <person name="Fan W."/>
            <person name="Wang S."/>
            <person name="Wang H."/>
            <person name="Wang A."/>
            <person name="Jiang F."/>
            <person name="Liu H."/>
            <person name="Zhao H."/>
            <person name="Xu D."/>
            <person name="Zhang Y."/>
        </authorList>
    </citation>
    <scope>NUCLEOTIDE SEQUENCE [LARGE SCALE GENOMIC DNA]</scope>
    <source>
        <strain evidence="2">cv. Niubang</strain>
    </source>
</reference>
<proteinExistence type="predicted"/>
<name>A0ACB8Y313_ARCLA</name>
<comment type="caution">
    <text evidence="1">The sequence shown here is derived from an EMBL/GenBank/DDBJ whole genome shotgun (WGS) entry which is preliminary data.</text>
</comment>
<evidence type="ECO:0000313" key="2">
    <source>
        <dbReference type="Proteomes" id="UP001055879"/>
    </source>
</evidence>
<reference evidence="1 2" key="2">
    <citation type="journal article" date="2022" name="Mol. Ecol. Resour.">
        <title>The genomes of chicory, endive, great burdock and yacon provide insights into Asteraceae paleo-polyploidization history and plant inulin production.</title>
        <authorList>
            <person name="Fan W."/>
            <person name="Wang S."/>
            <person name="Wang H."/>
            <person name="Wang A."/>
            <person name="Jiang F."/>
            <person name="Liu H."/>
            <person name="Zhao H."/>
            <person name="Xu D."/>
            <person name="Zhang Y."/>
        </authorList>
    </citation>
    <scope>NUCLEOTIDE SEQUENCE [LARGE SCALE GENOMIC DNA]</scope>
    <source>
        <strain evidence="2">cv. Niubang</strain>
    </source>
</reference>